<proteinExistence type="predicted"/>
<feature type="non-terminal residue" evidence="1">
    <location>
        <position position="38"/>
    </location>
</feature>
<sequence>MRQDIEHPRVILVTGTDDRPVANTDLTFYLLYLPPTFF</sequence>
<gene>
    <name evidence="1" type="ORF">AVDCRST_MAG93-4966</name>
</gene>
<protein>
    <submittedName>
        <fullName evidence="1">Uncharacterized protein</fullName>
    </submittedName>
</protein>
<dbReference type="AlphaFoldDB" id="A0A6J4KJR0"/>
<evidence type="ECO:0000313" key="1">
    <source>
        <dbReference type="EMBL" id="CAA9306851.1"/>
    </source>
</evidence>
<name>A0A6J4KJR0_9CHLR</name>
<reference evidence="1" key="1">
    <citation type="submission" date="2020-02" db="EMBL/GenBank/DDBJ databases">
        <authorList>
            <person name="Meier V. D."/>
        </authorList>
    </citation>
    <scope>NUCLEOTIDE SEQUENCE</scope>
    <source>
        <strain evidence="1">AVDCRST_MAG93</strain>
    </source>
</reference>
<dbReference type="EMBL" id="CADCTR010001672">
    <property type="protein sequence ID" value="CAA9306851.1"/>
    <property type="molecule type" value="Genomic_DNA"/>
</dbReference>
<organism evidence="1">
    <name type="scientific">uncultured Chloroflexia bacterium</name>
    <dbReference type="NCBI Taxonomy" id="1672391"/>
    <lineage>
        <taxon>Bacteria</taxon>
        <taxon>Bacillati</taxon>
        <taxon>Chloroflexota</taxon>
        <taxon>Chloroflexia</taxon>
        <taxon>environmental samples</taxon>
    </lineage>
</organism>
<accession>A0A6J4KJR0</accession>